<dbReference type="Gene3D" id="3.40.710.10">
    <property type="entry name" value="DD-peptidase/beta-lactamase superfamily"/>
    <property type="match status" value="1"/>
</dbReference>
<protein>
    <submittedName>
        <fullName evidence="4">Serine hydrolase</fullName>
    </submittedName>
</protein>
<feature type="chain" id="PRO_5046260147" evidence="1">
    <location>
        <begin position="29"/>
        <end position="531"/>
    </location>
</feature>
<keyword evidence="1" id="KW-0732">Signal</keyword>
<dbReference type="SUPFAM" id="SSF56601">
    <property type="entry name" value="beta-lactamase/transpeptidase-like"/>
    <property type="match status" value="1"/>
</dbReference>
<evidence type="ECO:0000256" key="1">
    <source>
        <dbReference type="SAM" id="SignalP"/>
    </source>
</evidence>
<dbReference type="EMBL" id="BAAAFA010000002">
    <property type="protein sequence ID" value="GAA0812625.1"/>
    <property type="molecule type" value="Genomic_DNA"/>
</dbReference>
<proteinExistence type="predicted"/>
<sequence length="531" mass="59247">MKLAYKTLSLAMSATLIMATLFTEQVSAQPSELVVKNQKIELAIKKAMDTFQVPGVAVAIVKNNEVVMRKGFGIIEQGKSAKVTPDTLFGIASNTKAMTAALLAGLVDEGKLTWDTRVIDVIPEFQMPDAYVTREFTITDLLAHNSGLGLGAGDLMIWPHTTLTNTDVIKGIKYLPEVSSFRSEFAYDNLMYIIAGEVITRVTGQPWHEVIQARIFTPLGMKNTRAMFSLIESSNQNVARAHVPLEGKLNVVGGNFLEKFSAAGSVASSVHDMSYWLKAQLNHGAYGTKEQRLFSAEQSQTMWQAKTLLSVSQKATEQDKTHFSAYGLGWFLKDYHGVKLIHHSGGILGMVSKVVLVPEADLGMVILTNQQSGDAFNAIYHQILNEYLELPKKDWVDYYQAKQQKRLAKEAARRAKAEAAVDRDSRPSLALAKYAQTYQDNWYGDIHIVLVDNKLNMQFGNTPELNGVLEHYQHNTFIVRWHDRTLEADAFINFNLSESGDINYATMKAVSHLTDFSFDFHDLKLQPKQAD</sequence>
<gene>
    <name evidence="4" type="ORF">GCM10009111_06830</name>
</gene>
<dbReference type="PANTHER" id="PTHR46825">
    <property type="entry name" value="D-ALANYL-D-ALANINE-CARBOXYPEPTIDASE/ENDOPEPTIDASE AMPH"/>
    <property type="match status" value="1"/>
</dbReference>
<accession>A0ABP3WCY1</accession>
<dbReference type="Gene3D" id="2.40.128.600">
    <property type="match status" value="1"/>
</dbReference>
<evidence type="ECO:0000313" key="4">
    <source>
        <dbReference type="EMBL" id="GAA0812625.1"/>
    </source>
</evidence>
<reference evidence="5" key="1">
    <citation type="journal article" date="2019" name="Int. J. Syst. Evol. Microbiol.">
        <title>The Global Catalogue of Microorganisms (GCM) 10K type strain sequencing project: providing services to taxonomists for standard genome sequencing and annotation.</title>
        <authorList>
            <consortium name="The Broad Institute Genomics Platform"/>
            <consortium name="The Broad Institute Genome Sequencing Center for Infectious Disease"/>
            <person name="Wu L."/>
            <person name="Ma J."/>
        </authorList>
    </citation>
    <scope>NUCLEOTIDE SEQUENCE [LARGE SCALE GENOMIC DNA]</scope>
    <source>
        <strain evidence="5">JCM 15608</strain>
    </source>
</reference>
<keyword evidence="5" id="KW-1185">Reference proteome</keyword>
<keyword evidence="4" id="KW-0378">Hydrolase</keyword>
<comment type="caution">
    <text evidence="4">The sequence shown here is derived from an EMBL/GenBank/DDBJ whole genome shotgun (WGS) entry which is preliminary data.</text>
</comment>
<dbReference type="InterPro" id="IPR012338">
    <property type="entry name" value="Beta-lactam/transpept-like"/>
</dbReference>
<dbReference type="PANTHER" id="PTHR46825:SF15">
    <property type="entry name" value="BETA-LACTAMASE-RELATED DOMAIN-CONTAINING PROTEIN"/>
    <property type="match status" value="1"/>
</dbReference>
<name>A0ABP3WCY1_9GAMM</name>
<dbReference type="Pfam" id="PF11954">
    <property type="entry name" value="DUF3471"/>
    <property type="match status" value="1"/>
</dbReference>
<dbReference type="Pfam" id="PF00144">
    <property type="entry name" value="Beta-lactamase"/>
    <property type="match status" value="1"/>
</dbReference>
<feature type="signal peptide" evidence="1">
    <location>
        <begin position="1"/>
        <end position="28"/>
    </location>
</feature>
<feature type="domain" description="Peptidase S12 Pab87-related C-terminal" evidence="3">
    <location>
        <begin position="424"/>
        <end position="526"/>
    </location>
</feature>
<dbReference type="InterPro" id="IPR050491">
    <property type="entry name" value="AmpC-like"/>
</dbReference>
<evidence type="ECO:0000313" key="5">
    <source>
        <dbReference type="Proteomes" id="UP001500021"/>
    </source>
</evidence>
<dbReference type="InterPro" id="IPR021860">
    <property type="entry name" value="Peptidase_S12_Pab87-rel_C"/>
</dbReference>
<dbReference type="InterPro" id="IPR001466">
    <property type="entry name" value="Beta-lactam-related"/>
</dbReference>
<dbReference type="Proteomes" id="UP001500021">
    <property type="component" value="Unassembled WGS sequence"/>
</dbReference>
<feature type="domain" description="Beta-lactamase-related" evidence="2">
    <location>
        <begin position="43"/>
        <end position="375"/>
    </location>
</feature>
<dbReference type="RefSeq" id="WP_343815009.1">
    <property type="nucleotide sequence ID" value="NZ_BAAAFA010000002.1"/>
</dbReference>
<evidence type="ECO:0000259" key="2">
    <source>
        <dbReference type="Pfam" id="PF00144"/>
    </source>
</evidence>
<evidence type="ECO:0000259" key="3">
    <source>
        <dbReference type="Pfam" id="PF11954"/>
    </source>
</evidence>
<dbReference type="GO" id="GO:0016787">
    <property type="term" value="F:hydrolase activity"/>
    <property type="evidence" value="ECO:0007669"/>
    <property type="project" value="UniProtKB-KW"/>
</dbReference>
<organism evidence="4 5">
    <name type="scientific">Colwellia asteriadis</name>
    <dbReference type="NCBI Taxonomy" id="517723"/>
    <lineage>
        <taxon>Bacteria</taxon>
        <taxon>Pseudomonadati</taxon>
        <taxon>Pseudomonadota</taxon>
        <taxon>Gammaproteobacteria</taxon>
        <taxon>Alteromonadales</taxon>
        <taxon>Colwelliaceae</taxon>
        <taxon>Colwellia</taxon>
    </lineage>
</organism>